<dbReference type="AlphaFoldDB" id="A0A0P1B8E8"/>
<evidence type="ECO:0000313" key="2">
    <source>
        <dbReference type="Proteomes" id="UP000054845"/>
    </source>
</evidence>
<keyword evidence="2" id="KW-1185">Reference proteome</keyword>
<dbReference type="EMBL" id="CCYA01000118">
    <property type="protein sequence ID" value="CEH12143.1"/>
    <property type="molecule type" value="Genomic_DNA"/>
</dbReference>
<name>A0A0P1B8E8_9BASI</name>
<proteinExistence type="predicted"/>
<accession>A0A0P1B8E8</accession>
<sequence length="71" mass="7642">MSIIRELPGLLGAALVKYCVMLGSLHASGRESSTLRRHHCSNNSVISSQRTEQGVQKIGFRAQDTTLASGD</sequence>
<evidence type="ECO:0000313" key="1">
    <source>
        <dbReference type="EMBL" id="CEH12143.1"/>
    </source>
</evidence>
<dbReference type="Proteomes" id="UP000054845">
    <property type="component" value="Unassembled WGS sequence"/>
</dbReference>
<reference evidence="2" key="1">
    <citation type="submission" date="2014-09" db="EMBL/GenBank/DDBJ databases">
        <authorList>
            <person name="Sharma Rahul"/>
            <person name="Thines Marco"/>
        </authorList>
    </citation>
    <scope>NUCLEOTIDE SEQUENCE [LARGE SCALE GENOMIC DNA]</scope>
</reference>
<organism evidence="1 2">
    <name type="scientific">Ceraceosorus bombacis</name>
    <dbReference type="NCBI Taxonomy" id="401625"/>
    <lineage>
        <taxon>Eukaryota</taxon>
        <taxon>Fungi</taxon>
        <taxon>Dikarya</taxon>
        <taxon>Basidiomycota</taxon>
        <taxon>Ustilaginomycotina</taxon>
        <taxon>Exobasidiomycetes</taxon>
        <taxon>Ceraceosorales</taxon>
        <taxon>Ceraceosoraceae</taxon>
        <taxon>Ceraceosorus</taxon>
    </lineage>
</organism>
<protein>
    <submittedName>
        <fullName evidence="1">Uncharacterized protein</fullName>
    </submittedName>
</protein>